<proteinExistence type="inferred from homology"/>
<keyword evidence="7 10" id="KW-1208">Phospholipid metabolism</keyword>
<keyword evidence="6 10" id="KW-0594">Phospholipid biosynthesis</keyword>
<evidence type="ECO:0000256" key="2">
    <source>
        <dbReference type="ARBA" id="ARBA00022490"/>
    </source>
</evidence>
<dbReference type="EC" id="2.3.1.274" evidence="8 10"/>
<accession>A0A1T4NUP5</accession>
<keyword evidence="3 10" id="KW-0444">Lipid biosynthesis</keyword>
<dbReference type="PIRSF" id="PIRSF002465">
    <property type="entry name" value="Phsphlp_syn_PlsX"/>
    <property type="match status" value="1"/>
</dbReference>
<comment type="pathway">
    <text evidence="10">Lipid metabolism; phospholipid metabolism.</text>
</comment>
<gene>
    <name evidence="10" type="primary">plsX</name>
    <name evidence="11" type="ORF">SAMN02745885_01035</name>
</gene>
<evidence type="ECO:0000313" key="11">
    <source>
        <dbReference type="EMBL" id="SJZ82971.1"/>
    </source>
</evidence>
<evidence type="ECO:0000256" key="8">
    <source>
        <dbReference type="ARBA" id="ARBA00024069"/>
    </source>
</evidence>
<keyword evidence="11" id="KW-0012">Acyltransferase</keyword>
<dbReference type="GO" id="GO:0006633">
    <property type="term" value="P:fatty acid biosynthetic process"/>
    <property type="evidence" value="ECO:0007669"/>
    <property type="project" value="UniProtKB-UniRule"/>
</dbReference>
<dbReference type="GO" id="GO:0008654">
    <property type="term" value="P:phospholipid biosynthetic process"/>
    <property type="evidence" value="ECO:0007669"/>
    <property type="project" value="UniProtKB-KW"/>
</dbReference>
<evidence type="ECO:0000256" key="6">
    <source>
        <dbReference type="ARBA" id="ARBA00023209"/>
    </source>
</evidence>
<evidence type="ECO:0000256" key="7">
    <source>
        <dbReference type="ARBA" id="ARBA00023264"/>
    </source>
</evidence>
<protein>
    <recommendedName>
        <fullName evidence="8 10">Phosphate acyltransferase</fullName>
        <ecNumber evidence="8 10">2.3.1.274</ecNumber>
    </recommendedName>
    <alternativeName>
        <fullName evidence="10">Acyl-ACP phosphotransacylase</fullName>
    </alternativeName>
    <alternativeName>
        <fullName evidence="10">Acyl-[acyl-carrier-protein]--phosphate acyltransferase</fullName>
    </alternativeName>
    <alternativeName>
        <fullName evidence="10">Phosphate-acyl-ACP acyltransferase</fullName>
    </alternativeName>
</protein>
<evidence type="ECO:0000256" key="9">
    <source>
        <dbReference type="ARBA" id="ARBA00046608"/>
    </source>
</evidence>
<dbReference type="SUPFAM" id="SSF53659">
    <property type="entry name" value="Isocitrate/Isopropylmalate dehydrogenase-like"/>
    <property type="match status" value="1"/>
</dbReference>
<dbReference type="GO" id="GO:0005737">
    <property type="term" value="C:cytoplasm"/>
    <property type="evidence" value="ECO:0007669"/>
    <property type="project" value="UniProtKB-SubCell"/>
</dbReference>
<dbReference type="HAMAP" id="MF_00019">
    <property type="entry name" value="PlsX"/>
    <property type="match status" value="1"/>
</dbReference>
<comment type="subunit">
    <text evidence="9 10">Homodimer. Probably interacts with PlsY.</text>
</comment>
<comment type="subcellular location">
    <subcellularLocation>
        <location evidence="10">Cytoplasm</location>
    </subcellularLocation>
    <text evidence="10">Associated with the membrane possibly through PlsY.</text>
</comment>
<dbReference type="Proteomes" id="UP000189933">
    <property type="component" value="Unassembled WGS sequence"/>
</dbReference>
<evidence type="ECO:0000256" key="10">
    <source>
        <dbReference type="HAMAP-Rule" id="MF_00019"/>
    </source>
</evidence>
<evidence type="ECO:0000256" key="3">
    <source>
        <dbReference type="ARBA" id="ARBA00022516"/>
    </source>
</evidence>
<dbReference type="Gene3D" id="3.40.718.10">
    <property type="entry name" value="Isopropylmalate Dehydrogenase"/>
    <property type="match status" value="1"/>
</dbReference>
<keyword evidence="4 10" id="KW-0808">Transferase</keyword>
<keyword evidence="2 10" id="KW-0963">Cytoplasm</keyword>
<dbReference type="OrthoDB" id="9806408at2"/>
<sequence>MKIVVDAMGGDHAPREIVKGAVAACRELNLGIILVGPAEQLREEITAAGGDGLMIEIVDAPEVIGMDEHPGQAVRKKRNSSLVVGVKLVKEGKGAAFVSAGNTGAAMAASLLGYGRIKGINRPAIATVMPTLTGRCLVLDVGANAEVDASNLLQFAWMGSIYAEKILAIPNPRVGLLNIGEEESKGTPVVQEAYQLLKQQSGLNFIGNVEGRDLPMGVADVVVCDGFTGNVVLKLAEGLARALLGMIKEAAAQSILAQVGGLLMKPAFTALKEKMDYREYGGAPLLGLQGITIISHGSSDARAIKNAIKVAARCVEQQVTEIISRLGDEYDEGK</sequence>
<dbReference type="InterPro" id="IPR012281">
    <property type="entry name" value="Phospholipid_synth_PlsX-like"/>
</dbReference>
<dbReference type="RefSeq" id="WP_078665128.1">
    <property type="nucleotide sequence ID" value="NZ_FUXM01000008.1"/>
</dbReference>
<evidence type="ECO:0000313" key="12">
    <source>
        <dbReference type="Proteomes" id="UP000189933"/>
    </source>
</evidence>
<evidence type="ECO:0000256" key="4">
    <source>
        <dbReference type="ARBA" id="ARBA00022679"/>
    </source>
</evidence>
<dbReference type="EMBL" id="FUXM01000008">
    <property type="protein sequence ID" value="SJZ82971.1"/>
    <property type="molecule type" value="Genomic_DNA"/>
</dbReference>
<dbReference type="PANTHER" id="PTHR30100">
    <property type="entry name" value="FATTY ACID/PHOSPHOLIPID SYNTHESIS PROTEIN PLSX"/>
    <property type="match status" value="1"/>
</dbReference>
<dbReference type="InterPro" id="IPR003664">
    <property type="entry name" value="FA_synthesis"/>
</dbReference>
<comment type="similarity">
    <text evidence="10">Belongs to the PlsX family.</text>
</comment>
<dbReference type="GO" id="GO:0043811">
    <property type="term" value="F:phosphate:acyl-[acyl carrier protein] acyltransferase activity"/>
    <property type="evidence" value="ECO:0007669"/>
    <property type="project" value="UniProtKB-UniRule"/>
</dbReference>
<dbReference type="UniPathway" id="UPA00085"/>
<reference evidence="12" key="1">
    <citation type="submission" date="2017-02" db="EMBL/GenBank/DDBJ databases">
        <authorList>
            <person name="Varghese N."/>
            <person name="Submissions S."/>
        </authorList>
    </citation>
    <scope>NUCLEOTIDE SEQUENCE [LARGE SCALE GENOMIC DNA]</scope>
    <source>
        <strain evidence="12">DSM 16521</strain>
    </source>
</reference>
<keyword evidence="12" id="KW-1185">Reference proteome</keyword>
<name>A0A1T4NUP5_9FIRM</name>
<dbReference type="NCBIfam" id="TIGR00182">
    <property type="entry name" value="plsX"/>
    <property type="match status" value="1"/>
</dbReference>
<dbReference type="PANTHER" id="PTHR30100:SF1">
    <property type="entry name" value="PHOSPHATE ACYLTRANSFERASE"/>
    <property type="match status" value="1"/>
</dbReference>
<dbReference type="AlphaFoldDB" id="A0A1T4NUP5"/>
<dbReference type="Pfam" id="PF02504">
    <property type="entry name" value="FA_synthesis"/>
    <property type="match status" value="1"/>
</dbReference>
<comment type="function">
    <text evidence="10">Catalyzes the reversible formation of acyl-phosphate (acyl-PO(4)) from acyl-[acyl-carrier-protein] (acyl-ACP). This enzyme utilizes acyl-ACP as fatty acyl donor, but not acyl-CoA.</text>
</comment>
<keyword evidence="5 10" id="KW-0443">Lipid metabolism</keyword>
<evidence type="ECO:0000256" key="1">
    <source>
        <dbReference type="ARBA" id="ARBA00001232"/>
    </source>
</evidence>
<comment type="catalytic activity">
    <reaction evidence="1 10">
        <text>a fatty acyl-[ACP] + phosphate = an acyl phosphate + holo-[ACP]</text>
        <dbReference type="Rhea" id="RHEA:42292"/>
        <dbReference type="Rhea" id="RHEA-COMP:9685"/>
        <dbReference type="Rhea" id="RHEA-COMP:14125"/>
        <dbReference type="ChEBI" id="CHEBI:43474"/>
        <dbReference type="ChEBI" id="CHEBI:59918"/>
        <dbReference type="ChEBI" id="CHEBI:64479"/>
        <dbReference type="ChEBI" id="CHEBI:138651"/>
        <dbReference type="EC" id="2.3.1.274"/>
    </reaction>
</comment>
<evidence type="ECO:0000256" key="5">
    <source>
        <dbReference type="ARBA" id="ARBA00023098"/>
    </source>
</evidence>
<organism evidence="11 12">
    <name type="scientific">Carboxydocella sporoproducens DSM 16521</name>
    <dbReference type="NCBI Taxonomy" id="1121270"/>
    <lineage>
        <taxon>Bacteria</taxon>
        <taxon>Bacillati</taxon>
        <taxon>Bacillota</taxon>
        <taxon>Clostridia</taxon>
        <taxon>Eubacteriales</taxon>
        <taxon>Clostridiales Family XVI. Incertae Sedis</taxon>
        <taxon>Carboxydocella</taxon>
    </lineage>
</organism>